<evidence type="ECO:0000313" key="5">
    <source>
        <dbReference type="Proteomes" id="UP001218188"/>
    </source>
</evidence>
<dbReference type="EMBL" id="JARJCM010000043">
    <property type="protein sequence ID" value="KAJ7036434.1"/>
    <property type="molecule type" value="Genomic_DNA"/>
</dbReference>
<keyword evidence="1" id="KW-0521">NADP</keyword>
<dbReference type="Pfam" id="PF00248">
    <property type="entry name" value="Aldo_ket_red"/>
    <property type="match status" value="1"/>
</dbReference>
<dbReference type="InterPro" id="IPR023210">
    <property type="entry name" value="NADP_OxRdtase_dom"/>
</dbReference>
<evidence type="ECO:0000259" key="3">
    <source>
        <dbReference type="Pfam" id="PF00248"/>
    </source>
</evidence>
<accession>A0AAD6SZB2</accession>
<evidence type="ECO:0000256" key="2">
    <source>
        <dbReference type="ARBA" id="ARBA00023002"/>
    </source>
</evidence>
<dbReference type="Gene3D" id="3.20.20.100">
    <property type="entry name" value="NADP-dependent oxidoreductase domain"/>
    <property type="match status" value="1"/>
</dbReference>
<keyword evidence="5" id="KW-1185">Reference proteome</keyword>
<gene>
    <name evidence="4" type="ORF">C8F04DRAFT_1095495</name>
</gene>
<dbReference type="GO" id="GO:0016491">
    <property type="term" value="F:oxidoreductase activity"/>
    <property type="evidence" value="ECO:0007669"/>
    <property type="project" value="UniProtKB-KW"/>
</dbReference>
<dbReference type="SUPFAM" id="SSF51430">
    <property type="entry name" value="NAD(P)-linked oxidoreductase"/>
    <property type="match status" value="1"/>
</dbReference>
<name>A0AAD6SZB2_9AGAR</name>
<organism evidence="4 5">
    <name type="scientific">Mycena alexandri</name>
    <dbReference type="NCBI Taxonomy" id="1745969"/>
    <lineage>
        <taxon>Eukaryota</taxon>
        <taxon>Fungi</taxon>
        <taxon>Dikarya</taxon>
        <taxon>Basidiomycota</taxon>
        <taxon>Agaricomycotina</taxon>
        <taxon>Agaricomycetes</taxon>
        <taxon>Agaricomycetidae</taxon>
        <taxon>Agaricales</taxon>
        <taxon>Marasmiineae</taxon>
        <taxon>Mycenaceae</taxon>
        <taxon>Mycena</taxon>
    </lineage>
</organism>
<evidence type="ECO:0000313" key="4">
    <source>
        <dbReference type="EMBL" id="KAJ7036434.1"/>
    </source>
</evidence>
<protein>
    <submittedName>
        <fullName evidence="4">NADP-dependent oxidoreductase domain-containing protein</fullName>
    </submittedName>
</protein>
<feature type="domain" description="NADP-dependent oxidoreductase" evidence="3">
    <location>
        <begin position="22"/>
        <end position="334"/>
    </location>
</feature>
<dbReference type="AlphaFoldDB" id="A0AAD6SZB2"/>
<dbReference type="PANTHER" id="PTHR43364:SF9">
    <property type="entry name" value="OXIDOREDUCTASE"/>
    <property type="match status" value="1"/>
</dbReference>
<dbReference type="Proteomes" id="UP001218188">
    <property type="component" value="Unassembled WGS sequence"/>
</dbReference>
<sequence>MSSPSAIYKRLGSAGLRVSVPIIGCMSFGSTKSRAWVLDEEPSHEVLKAAWDRGLTTWDTANVYCNGESEKVIGTFLKKYNIPRHKIIIATKVHGLVTDDITLYSFQHPELKEQRDYVNQDGLSRAGIFNAVDASLKRLGIDYIDLLQIHRFDPNTPIEETMRALHDLVLSGKVRYIGASSMRTWRFSEMNHIAEKNGWTKFVSMQNEYSLLYREEEREMIPYCKAHGIGIIPWGPLAAGALARPLGVETARSNSAKGSVFESKYSDTDKTIIGRVEELAKKKGCTMSQIALTWVQMKIDSPIVGISSVERLDQSIVKDVELTAEEVKYLEELYVPKAVRGHVY</sequence>
<dbReference type="InterPro" id="IPR050523">
    <property type="entry name" value="AKR_Detox_Biosynth"/>
</dbReference>
<dbReference type="InterPro" id="IPR036812">
    <property type="entry name" value="NAD(P)_OxRdtase_dom_sf"/>
</dbReference>
<comment type="caution">
    <text evidence="4">The sequence shown here is derived from an EMBL/GenBank/DDBJ whole genome shotgun (WGS) entry which is preliminary data.</text>
</comment>
<reference evidence="4" key="1">
    <citation type="submission" date="2023-03" db="EMBL/GenBank/DDBJ databases">
        <title>Massive genome expansion in bonnet fungi (Mycena s.s.) driven by repeated elements and novel gene families across ecological guilds.</title>
        <authorList>
            <consortium name="Lawrence Berkeley National Laboratory"/>
            <person name="Harder C.B."/>
            <person name="Miyauchi S."/>
            <person name="Viragh M."/>
            <person name="Kuo A."/>
            <person name="Thoen E."/>
            <person name="Andreopoulos B."/>
            <person name="Lu D."/>
            <person name="Skrede I."/>
            <person name="Drula E."/>
            <person name="Henrissat B."/>
            <person name="Morin E."/>
            <person name="Kohler A."/>
            <person name="Barry K."/>
            <person name="LaButti K."/>
            <person name="Morin E."/>
            <person name="Salamov A."/>
            <person name="Lipzen A."/>
            <person name="Mereny Z."/>
            <person name="Hegedus B."/>
            <person name="Baldrian P."/>
            <person name="Stursova M."/>
            <person name="Weitz H."/>
            <person name="Taylor A."/>
            <person name="Grigoriev I.V."/>
            <person name="Nagy L.G."/>
            <person name="Martin F."/>
            <person name="Kauserud H."/>
        </authorList>
    </citation>
    <scope>NUCLEOTIDE SEQUENCE</scope>
    <source>
        <strain evidence="4">CBHHK200</strain>
    </source>
</reference>
<dbReference type="CDD" id="cd19079">
    <property type="entry name" value="AKR_EcYajO-like"/>
    <property type="match status" value="1"/>
</dbReference>
<evidence type="ECO:0000256" key="1">
    <source>
        <dbReference type="ARBA" id="ARBA00022857"/>
    </source>
</evidence>
<proteinExistence type="predicted"/>
<keyword evidence="2" id="KW-0560">Oxidoreductase</keyword>
<dbReference type="GO" id="GO:0005829">
    <property type="term" value="C:cytosol"/>
    <property type="evidence" value="ECO:0007669"/>
    <property type="project" value="UniProtKB-ARBA"/>
</dbReference>
<dbReference type="PANTHER" id="PTHR43364">
    <property type="entry name" value="NADH-SPECIFIC METHYLGLYOXAL REDUCTASE-RELATED"/>
    <property type="match status" value="1"/>
</dbReference>
<dbReference type="FunFam" id="3.20.20.100:FF:000004">
    <property type="entry name" value="Oxidoreductase, aldo/keto reductase"/>
    <property type="match status" value="1"/>
</dbReference>